<comment type="caution">
    <text evidence="3">The sequence shown here is derived from an EMBL/GenBank/DDBJ whole genome shotgun (WGS) entry which is preliminary data.</text>
</comment>
<feature type="compositionally biased region" description="Basic and acidic residues" evidence="1">
    <location>
        <begin position="43"/>
        <end position="55"/>
    </location>
</feature>
<evidence type="ECO:0000256" key="1">
    <source>
        <dbReference type="SAM" id="MobiDB-lite"/>
    </source>
</evidence>
<dbReference type="InterPro" id="IPR029071">
    <property type="entry name" value="Ubiquitin-like_domsf"/>
</dbReference>
<dbReference type="Pfam" id="PF13881">
    <property type="entry name" value="Rad60-SLD_2"/>
    <property type="match status" value="1"/>
</dbReference>
<dbReference type="SUPFAM" id="SSF54236">
    <property type="entry name" value="Ubiquitin-like"/>
    <property type="match status" value="1"/>
</dbReference>
<feature type="region of interest" description="Disordered" evidence="1">
    <location>
        <begin position="1"/>
        <end position="97"/>
    </location>
</feature>
<dbReference type="InterPro" id="IPR040015">
    <property type="entry name" value="UBL3-like"/>
</dbReference>
<feature type="domain" description="Ubiquitin-like" evidence="2">
    <location>
        <begin position="174"/>
        <end position="225"/>
    </location>
</feature>
<dbReference type="Gene3D" id="3.10.20.90">
    <property type="entry name" value="Phosphatidylinositol 3-kinase Catalytic Subunit, Chain A, domain 1"/>
    <property type="match status" value="1"/>
</dbReference>
<dbReference type="PROSITE" id="PS50053">
    <property type="entry name" value="UBIQUITIN_2"/>
    <property type="match status" value="1"/>
</dbReference>
<dbReference type="PANTHER" id="PTHR13169">
    <property type="entry name" value="UBIQUITIN-LIKE PROTEIN 3 HCG-1 PROTEIN"/>
    <property type="match status" value="1"/>
</dbReference>
<name>A0A8K0L5F9_9PEZI</name>
<dbReference type="EMBL" id="JAESVG020000004">
    <property type="protein sequence ID" value="KAG8628026.1"/>
    <property type="molecule type" value="Genomic_DNA"/>
</dbReference>
<accession>A0A8K0L5F9</accession>
<dbReference type="PANTHER" id="PTHR13169:SF0">
    <property type="entry name" value="UBIQUITIN-LIKE PROTEIN 3"/>
    <property type="match status" value="1"/>
</dbReference>
<protein>
    <recommendedName>
        <fullName evidence="2">Ubiquitin-like domain-containing protein</fullName>
    </recommendedName>
</protein>
<evidence type="ECO:0000313" key="3">
    <source>
        <dbReference type="EMBL" id="KAG8628026.1"/>
    </source>
</evidence>
<dbReference type="AlphaFoldDB" id="A0A8K0L5F9"/>
<proteinExistence type="predicted"/>
<dbReference type="InterPro" id="IPR000626">
    <property type="entry name" value="Ubiquitin-like_dom"/>
</dbReference>
<organism evidence="3 4">
    <name type="scientific">Elsinoe batatas</name>
    <dbReference type="NCBI Taxonomy" id="2601811"/>
    <lineage>
        <taxon>Eukaryota</taxon>
        <taxon>Fungi</taxon>
        <taxon>Dikarya</taxon>
        <taxon>Ascomycota</taxon>
        <taxon>Pezizomycotina</taxon>
        <taxon>Dothideomycetes</taxon>
        <taxon>Dothideomycetidae</taxon>
        <taxon>Myriangiales</taxon>
        <taxon>Elsinoaceae</taxon>
        <taxon>Elsinoe</taxon>
    </lineage>
</organism>
<dbReference type="InterPro" id="IPR039540">
    <property type="entry name" value="UBL3-like_ubiquitin_dom"/>
</dbReference>
<keyword evidence="4" id="KW-1185">Reference proteome</keyword>
<evidence type="ECO:0000313" key="4">
    <source>
        <dbReference type="Proteomes" id="UP000809789"/>
    </source>
</evidence>
<reference evidence="3" key="1">
    <citation type="submission" date="2021-07" db="EMBL/GenBank/DDBJ databases">
        <title>Elsinoe batatas strain:CRI-CJ2 Genome sequencing and assembly.</title>
        <authorList>
            <person name="Huang L."/>
        </authorList>
    </citation>
    <scope>NUCLEOTIDE SEQUENCE</scope>
    <source>
        <strain evidence="3">CRI-CJ2</strain>
    </source>
</reference>
<evidence type="ECO:0000259" key="2">
    <source>
        <dbReference type="PROSITE" id="PS50053"/>
    </source>
</evidence>
<feature type="region of interest" description="Disordered" evidence="1">
    <location>
        <begin position="236"/>
        <end position="260"/>
    </location>
</feature>
<feature type="compositionally biased region" description="Polar residues" evidence="1">
    <location>
        <begin position="27"/>
        <end position="40"/>
    </location>
</feature>
<sequence>MAEEPKRSETGTAMPSIPPLELGDLSMSGTSQSNADQPASTPAEKKEEVEHDEQAHTGAESSNLNVPKEEQPRTSTELEAARGDKAGPLPAPIDTSMPAMTRQNSEAIGPSTDLPTPMLQPPSSVLAAGPVVQFTLLLASTGTRHPFQLNEKYLNKRNVTAADQDGKFDPSTISVYTLKELILKDWRDDWDQKPSSPSAIRLIFFGQLLTDNVSLKECKLQTDGTPNVLHITVKPQEVMDDEEAGKGKSSMSRDRDGGDSTPGYYCRPLLSNTLMYSIHVSARTSAWWGVSL</sequence>
<dbReference type="OrthoDB" id="1043111at2759"/>
<dbReference type="Proteomes" id="UP000809789">
    <property type="component" value="Unassembled WGS sequence"/>
</dbReference>
<gene>
    <name evidence="3" type="ORF">KVT40_003899</name>
</gene>